<comment type="caution">
    <text evidence="20">The sequence shown here is derived from an EMBL/GenBank/DDBJ whole genome shotgun (WGS) entry which is preliminary data.</text>
</comment>
<dbReference type="PANTHER" id="PTHR46382">
    <property type="entry name" value="PHOSPHATIDATE CYTIDYLYLTRANSFERASE"/>
    <property type="match status" value="1"/>
</dbReference>
<keyword evidence="16" id="KW-0594">Phospholipid biosynthesis</keyword>
<keyword evidence="10 18" id="KW-0808">Transferase</keyword>
<evidence type="ECO:0000313" key="21">
    <source>
        <dbReference type="Proteomes" id="UP000251800"/>
    </source>
</evidence>
<feature type="transmembrane region" description="Helical" evidence="19">
    <location>
        <begin position="12"/>
        <end position="40"/>
    </location>
</feature>
<dbReference type="OrthoDB" id="9799199at2"/>
<dbReference type="GO" id="GO:0004605">
    <property type="term" value="F:phosphatidate cytidylyltransferase activity"/>
    <property type="evidence" value="ECO:0007669"/>
    <property type="project" value="UniProtKB-EC"/>
</dbReference>
<evidence type="ECO:0000256" key="7">
    <source>
        <dbReference type="ARBA" id="ARBA00019373"/>
    </source>
</evidence>
<proteinExistence type="inferred from homology"/>
<evidence type="ECO:0000256" key="18">
    <source>
        <dbReference type="RuleBase" id="RU003938"/>
    </source>
</evidence>
<name>A0A383XQ27_9GAMM</name>
<evidence type="ECO:0000256" key="4">
    <source>
        <dbReference type="ARBA" id="ARBA00005189"/>
    </source>
</evidence>
<comment type="pathway">
    <text evidence="4">Lipid metabolism.</text>
</comment>
<evidence type="ECO:0000256" key="2">
    <source>
        <dbReference type="ARBA" id="ARBA00004651"/>
    </source>
</evidence>
<dbReference type="Proteomes" id="UP000251800">
    <property type="component" value="Unassembled WGS sequence"/>
</dbReference>
<evidence type="ECO:0000256" key="17">
    <source>
        <dbReference type="ARBA" id="ARBA00023264"/>
    </source>
</evidence>
<evidence type="ECO:0000256" key="16">
    <source>
        <dbReference type="ARBA" id="ARBA00023209"/>
    </source>
</evidence>
<dbReference type="PROSITE" id="PS01315">
    <property type="entry name" value="CDS"/>
    <property type="match status" value="1"/>
</dbReference>
<keyword evidence="11 18" id="KW-0812">Transmembrane</keyword>
<evidence type="ECO:0000313" key="20">
    <source>
        <dbReference type="EMBL" id="PWN54731.1"/>
    </source>
</evidence>
<evidence type="ECO:0000256" key="9">
    <source>
        <dbReference type="ARBA" id="ARBA00022516"/>
    </source>
</evidence>
<evidence type="ECO:0000256" key="8">
    <source>
        <dbReference type="ARBA" id="ARBA00022475"/>
    </source>
</evidence>
<evidence type="ECO:0000256" key="14">
    <source>
        <dbReference type="ARBA" id="ARBA00023098"/>
    </source>
</evidence>
<keyword evidence="12 18" id="KW-0548">Nucleotidyltransferase</keyword>
<keyword evidence="13 19" id="KW-1133">Transmembrane helix</keyword>
<dbReference type="GO" id="GO:0016024">
    <property type="term" value="P:CDP-diacylglycerol biosynthetic process"/>
    <property type="evidence" value="ECO:0007669"/>
    <property type="project" value="UniProtKB-UniPathway"/>
</dbReference>
<dbReference type="GO" id="GO:0005886">
    <property type="term" value="C:plasma membrane"/>
    <property type="evidence" value="ECO:0007669"/>
    <property type="project" value="UniProtKB-SubCell"/>
</dbReference>
<evidence type="ECO:0000256" key="15">
    <source>
        <dbReference type="ARBA" id="ARBA00023136"/>
    </source>
</evidence>
<keyword evidence="14" id="KW-0443">Lipid metabolism</keyword>
<evidence type="ECO:0000256" key="1">
    <source>
        <dbReference type="ARBA" id="ARBA00001698"/>
    </source>
</evidence>
<keyword evidence="15 19" id="KW-0472">Membrane</keyword>
<evidence type="ECO:0000256" key="12">
    <source>
        <dbReference type="ARBA" id="ARBA00022695"/>
    </source>
</evidence>
<evidence type="ECO:0000256" key="10">
    <source>
        <dbReference type="ARBA" id="ARBA00022679"/>
    </source>
</evidence>
<dbReference type="UniPathway" id="UPA00557">
    <property type="reaction ID" value="UER00614"/>
</dbReference>
<accession>A0A383XQ27</accession>
<keyword evidence="8" id="KW-1003">Cell membrane</keyword>
<dbReference type="AlphaFoldDB" id="A0A383XQ27"/>
<feature type="transmembrane region" description="Helical" evidence="19">
    <location>
        <begin position="78"/>
        <end position="97"/>
    </location>
</feature>
<comment type="similarity">
    <text evidence="5 18">Belongs to the CDS family.</text>
</comment>
<gene>
    <name evidence="20" type="ORF">DEH80_16060</name>
</gene>
<evidence type="ECO:0000256" key="11">
    <source>
        <dbReference type="ARBA" id="ARBA00022692"/>
    </source>
</evidence>
<evidence type="ECO:0000256" key="6">
    <source>
        <dbReference type="ARBA" id="ARBA00012487"/>
    </source>
</evidence>
<organism evidence="20 21">
    <name type="scientific">Abyssibacter profundi</name>
    <dbReference type="NCBI Taxonomy" id="2182787"/>
    <lineage>
        <taxon>Bacteria</taxon>
        <taxon>Pseudomonadati</taxon>
        <taxon>Pseudomonadota</taxon>
        <taxon>Gammaproteobacteria</taxon>
        <taxon>Chromatiales</taxon>
        <taxon>Oceanococcaceae</taxon>
        <taxon>Abyssibacter</taxon>
    </lineage>
</organism>
<feature type="transmembrane region" description="Helical" evidence="19">
    <location>
        <begin position="109"/>
        <end position="132"/>
    </location>
</feature>
<evidence type="ECO:0000256" key="19">
    <source>
        <dbReference type="SAM" id="Phobius"/>
    </source>
</evidence>
<comment type="catalytic activity">
    <reaction evidence="1 18">
        <text>a 1,2-diacyl-sn-glycero-3-phosphate + CTP + H(+) = a CDP-1,2-diacyl-sn-glycerol + diphosphate</text>
        <dbReference type="Rhea" id="RHEA:16229"/>
        <dbReference type="ChEBI" id="CHEBI:15378"/>
        <dbReference type="ChEBI" id="CHEBI:33019"/>
        <dbReference type="ChEBI" id="CHEBI:37563"/>
        <dbReference type="ChEBI" id="CHEBI:58332"/>
        <dbReference type="ChEBI" id="CHEBI:58608"/>
        <dbReference type="EC" id="2.7.7.41"/>
    </reaction>
</comment>
<feature type="transmembrane region" description="Helical" evidence="19">
    <location>
        <begin position="208"/>
        <end position="230"/>
    </location>
</feature>
<keyword evidence="17" id="KW-1208">Phospholipid metabolism</keyword>
<evidence type="ECO:0000256" key="5">
    <source>
        <dbReference type="ARBA" id="ARBA00010185"/>
    </source>
</evidence>
<evidence type="ECO:0000256" key="3">
    <source>
        <dbReference type="ARBA" id="ARBA00005119"/>
    </source>
</evidence>
<feature type="transmembrane region" description="Helical" evidence="19">
    <location>
        <begin position="183"/>
        <end position="202"/>
    </location>
</feature>
<dbReference type="RefSeq" id="WP_109721539.1">
    <property type="nucleotide sequence ID" value="NZ_QEQK01000019.1"/>
</dbReference>
<evidence type="ECO:0000256" key="13">
    <source>
        <dbReference type="ARBA" id="ARBA00022989"/>
    </source>
</evidence>
<comment type="subcellular location">
    <subcellularLocation>
        <location evidence="2">Cell membrane</location>
        <topology evidence="2">Multi-pass membrane protein</topology>
    </subcellularLocation>
</comment>
<comment type="pathway">
    <text evidence="3 18">Phospholipid metabolism; CDP-diacylglycerol biosynthesis; CDP-diacylglycerol from sn-glycerol 3-phosphate: step 3/3.</text>
</comment>
<dbReference type="EMBL" id="QEQK01000019">
    <property type="protein sequence ID" value="PWN54731.1"/>
    <property type="molecule type" value="Genomic_DNA"/>
</dbReference>
<keyword evidence="9" id="KW-0444">Lipid biosynthesis</keyword>
<protein>
    <recommendedName>
        <fullName evidence="7 18">Phosphatidate cytidylyltransferase</fullName>
        <ecNumber evidence="6 18">2.7.7.41</ecNumber>
    </recommendedName>
</protein>
<feature type="transmembrane region" description="Helical" evidence="19">
    <location>
        <begin position="52"/>
        <end position="72"/>
    </location>
</feature>
<dbReference type="InterPro" id="IPR000374">
    <property type="entry name" value="PC_trans"/>
</dbReference>
<feature type="transmembrane region" description="Helical" evidence="19">
    <location>
        <begin position="144"/>
        <end position="162"/>
    </location>
</feature>
<dbReference type="PANTHER" id="PTHR46382:SF1">
    <property type="entry name" value="PHOSPHATIDATE CYTIDYLYLTRANSFERASE"/>
    <property type="match status" value="1"/>
</dbReference>
<keyword evidence="21" id="KW-1185">Reference proteome</keyword>
<dbReference type="EC" id="2.7.7.41" evidence="6 18"/>
<reference evidence="20 21" key="1">
    <citation type="submission" date="2018-05" db="EMBL/GenBank/DDBJ databases">
        <title>Abyssibacter profundi OUC007T gen. nov., sp. nov, a marine bacterium isolated from seawater of the Mariana Trench.</title>
        <authorList>
            <person name="Zhou S."/>
        </authorList>
    </citation>
    <scope>NUCLEOTIDE SEQUENCE [LARGE SCALE GENOMIC DNA]</scope>
    <source>
        <strain evidence="20 21">OUC007</strain>
    </source>
</reference>
<sequence length="275" mass="28920">MLWKRIATAVVLAPIALALIWFGPAWAVGAIIALVLLLAAEEWVRLSALTETSWHATFTAVSAALLIAAFGLDKGSLIVDATLLLGCAWWVFAAGWLKAYPAIFRDGRVSPATAAASGWLMFIPAYLAVMLLHGHPGYSGPLHVLLLLALVWAADTGAYFAGHRFGRRKLAPSISPGKTWEGFVGGFVAAGLIAVLTGLFLLPTGAWGLPGFVLVCLVAVAFSVVGDLSISMFKRQANVKDTGQLLPGHGGILDRLDSLFAAAPVLALGLRWLGA</sequence>
<dbReference type="Pfam" id="PF01148">
    <property type="entry name" value="CTP_transf_1"/>
    <property type="match status" value="1"/>
</dbReference>